<dbReference type="AlphaFoldDB" id="A0AAD5KX93"/>
<dbReference type="Proteomes" id="UP001209540">
    <property type="component" value="Unassembled WGS sequence"/>
</dbReference>
<proteinExistence type="predicted"/>
<keyword evidence="3" id="KW-1185">Reference proteome</keyword>
<organism evidence="2 3">
    <name type="scientific">Phascolomyces articulosus</name>
    <dbReference type="NCBI Taxonomy" id="60185"/>
    <lineage>
        <taxon>Eukaryota</taxon>
        <taxon>Fungi</taxon>
        <taxon>Fungi incertae sedis</taxon>
        <taxon>Mucoromycota</taxon>
        <taxon>Mucoromycotina</taxon>
        <taxon>Mucoromycetes</taxon>
        <taxon>Mucorales</taxon>
        <taxon>Lichtheimiaceae</taxon>
        <taxon>Phascolomyces</taxon>
    </lineage>
</organism>
<feature type="chain" id="PRO_5042217273" evidence="1">
    <location>
        <begin position="29"/>
        <end position="107"/>
    </location>
</feature>
<evidence type="ECO:0000313" key="2">
    <source>
        <dbReference type="EMBL" id="KAI9277160.1"/>
    </source>
</evidence>
<reference evidence="2" key="1">
    <citation type="journal article" date="2022" name="IScience">
        <title>Evolution of zygomycete secretomes and the origins of terrestrial fungal ecologies.</title>
        <authorList>
            <person name="Chang Y."/>
            <person name="Wang Y."/>
            <person name="Mondo S."/>
            <person name="Ahrendt S."/>
            <person name="Andreopoulos W."/>
            <person name="Barry K."/>
            <person name="Beard J."/>
            <person name="Benny G.L."/>
            <person name="Blankenship S."/>
            <person name="Bonito G."/>
            <person name="Cuomo C."/>
            <person name="Desiro A."/>
            <person name="Gervers K.A."/>
            <person name="Hundley H."/>
            <person name="Kuo A."/>
            <person name="LaButti K."/>
            <person name="Lang B.F."/>
            <person name="Lipzen A."/>
            <person name="O'Donnell K."/>
            <person name="Pangilinan J."/>
            <person name="Reynolds N."/>
            <person name="Sandor L."/>
            <person name="Smith M.E."/>
            <person name="Tsang A."/>
            <person name="Grigoriev I.V."/>
            <person name="Stajich J.E."/>
            <person name="Spatafora J.W."/>
        </authorList>
    </citation>
    <scope>NUCLEOTIDE SEQUENCE</scope>
    <source>
        <strain evidence="2">RSA 2281</strain>
    </source>
</reference>
<protein>
    <submittedName>
        <fullName evidence="2">Uncharacterized protein</fullName>
    </submittedName>
</protein>
<name>A0AAD5KX93_9FUNG</name>
<evidence type="ECO:0000256" key="1">
    <source>
        <dbReference type="SAM" id="SignalP"/>
    </source>
</evidence>
<evidence type="ECO:0000313" key="3">
    <source>
        <dbReference type="Proteomes" id="UP001209540"/>
    </source>
</evidence>
<accession>A0AAD5KX93</accession>
<comment type="caution">
    <text evidence="2">The sequence shown here is derived from an EMBL/GenBank/DDBJ whole genome shotgun (WGS) entry which is preliminary data.</text>
</comment>
<gene>
    <name evidence="2" type="ORF">BDA99DRAFT_555076</name>
</gene>
<sequence length="107" mass="11867">MVRGISFQAFFPVSVLLSVMLNSYLVSADGVYVEPLCAHPSVRCETYSATTDNCCPGFFCRPMKGVDHCAPKPVRPMPIDPQLSDNPSVFPPGDVYAPVIDHRYYYC</sequence>
<keyword evidence="1" id="KW-0732">Signal</keyword>
<reference evidence="2" key="2">
    <citation type="submission" date="2023-02" db="EMBL/GenBank/DDBJ databases">
        <authorList>
            <consortium name="DOE Joint Genome Institute"/>
            <person name="Mondo S.J."/>
            <person name="Chang Y."/>
            <person name="Wang Y."/>
            <person name="Ahrendt S."/>
            <person name="Andreopoulos W."/>
            <person name="Barry K."/>
            <person name="Beard J."/>
            <person name="Benny G.L."/>
            <person name="Blankenship S."/>
            <person name="Bonito G."/>
            <person name="Cuomo C."/>
            <person name="Desiro A."/>
            <person name="Gervers K.A."/>
            <person name="Hundley H."/>
            <person name="Kuo A."/>
            <person name="LaButti K."/>
            <person name="Lang B.F."/>
            <person name="Lipzen A."/>
            <person name="O'Donnell K."/>
            <person name="Pangilinan J."/>
            <person name="Reynolds N."/>
            <person name="Sandor L."/>
            <person name="Smith M.W."/>
            <person name="Tsang A."/>
            <person name="Grigoriev I.V."/>
            <person name="Stajich J.E."/>
            <person name="Spatafora J.W."/>
        </authorList>
    </citation>
    <scope>NUCLEOTIDE SEQUENCE</scope>
    <source>
        <strain evidence="2">RSA 2281</strain>
    </source>
</reference>
<feature type="signal peptide" evidence="1">
    <location>
        <begin position="1"/>
        <end position="28"/>
    </location>
</feature>
<dbReference type="EMBL" id="JAIXMP010000002">
    <property type="protein sequence ID" value="KAI9277160.1"/>
    <property type="molecule type" value="Genomic_DNA"/>
</dbReference>